<name>A0ABS2MSV6_9FIRM</name>
<dbReference type="SUPFAM" id="SSF46689">
    <property type="entry name" value="Homeodomain-like"/>
    <property type="match status" value="1"/>
</dbReference>
<feature type="DNA-binding region" description="H-T-H motif" evidence="2">
    <location>
        <begin position="28"/>
        <end position="47"/>
    </location>
</feature>
<dbReference type="RefSeq" id="WP_204664868.1">
    <property type="nucleotide sequence ID" value="NZ_JAFBDT010000018.1"/>
</dbReference>
<dbReference type="Pfam" id="PF00440">
    <property type="entry name" value="TetR_N"/>
    <property type="match status" value="1"/>
</dbReference>
<feature type="domain" description="HTH tetR-type" evidence="3">
    <location>
        <begin position="6"/>
        <end position="65"/>
    </location>
</feature>
<dbReference type="Gene3D" id="1.10.357.10">
    <property type="entry name" value="Tetracycline Repressor, domain 2"/>
    <property type="match status" value="1"/>
</dbReference>
<evidence type="ECO:0000313" key="5">
    <source>
        <dbReference type="Proteomes" id="UP000767854"/>
    </source>
</evidence>
<evidence type="ECO:0000259" key="3">
    <source>
        <dbReference type="PROSITE" id="PS50977"/>
    </source>
</evidence>
<keyword evidence="5" id="KW-1185">Reference proteome</keyword>
<dbReference type="InterPro" id="IPR001647">
    <property type="entry name" value="HTH_TetR"/>
</dbReference>
<dbReference type="EMBL" id="JAFBDT010000018">
    <property type="protein sequence ID" value="MBM7562435.1"/>
    <property type="molecule type" value="Genomic_DNA"/>
</dbReference>
<reference evidence="4 5" key="1">
    <citation type="submission" date="2021-01" db="EMBL/GenBank/DDBJ databases">
        <title>Genomic Encyclopedia of Type Strains, Phase IV (KMG-IV): sequencing the most valuable type-strain genomes for metagenomic binning, comparative biology and taxonomic classification.</title>
        <authorList>
            <person name="Goeker M."/>
        </authorList>
    </citation>
    <scope>NUCLEOTIDE SEQUENCE [LARGE SCALE GENOMIC DNA]</scope>
    <source>
        <strain evidence="4 5">DSM 24436</strain>
    </source>
</reference>
<dbReference type="SUPFAM" id="SSF48498">
    <property type="entry name" value="Tetracyclin repressor-like, C-terminal domain"/>
    <property type="match status" value="1"/>
</dbReference>
<evidence type="ECO:0000256" key="1">
    <source>
        <dbReference type="ARBA" id="ARBA00023125"/>
    </source>
</evidence>
<comment type="caution">
    <text evidence="4">The sequence shown here is derived from an EMBL/GenBank/DDBJ whole genome shotgun (WGS) entry which is preliminary data.</text>
</comment>
<dbReference type="InterPro" id="IPR009057">
    <property type="entry name" value="Homeodomain-like_sf"/>
</dbReference>
<accession>A0ABS2MSV6</accession>
<proteinExistence type="predicted"/>
<keyword evidence="1 2" id="KW-0238">DNA-binding</keyword>
<dbReference type="InterPro" id="IPR036271">
    <property type="entry name" value="Tet_transcr_reg_TetR-rel_C_sf"/>
</dbReference>
<gene>
    <name evidence="4" type="ORF">JOC49_001995</name>
</gene>
<organism evidence="4 5">
    <name type="scientific">Fusibacter tunisiensis</name>
    <dbReference type="NCBI Taxonomy" id="1008308"/>
    <lineage>
        <taxon>Bacteria</taxon>
        <taxon>Bacillati</taxon>
        <taxon>Bacillota</taxon>
        <taxon>Clostridia</taxon>
        <taxon>Eubacteriales</taxon>
        <taxon>Eubacteriales Family XII. Incertae Sedis</taxon>
        <taxon>Fusibacter</taxon>
    </lineage>
</organism>
<protein>
    <submittedName>
        <fullName evidence="4">AcrR family transcriptional regulator</fullName>
    </submittedName>
</protein>
<dbReference type="Proteomes" id="UP000767854">
    <property type="component" value="Unassembled WGS sequence"/>
</dbReference>
<evidence type="ECO:0000256" key="2">
    <source>
        <dbReference type="PROSITE-ProRule" id="PRU00335"/>
    </source>
</evidence>
<sequence length="193" mass="22205">MDDSVLELKERIVDAAIVAFNESGARFTLQEVSRLLNISKKTIYTCFESKEALIEAMITTGFESVKESERLIIEEPNLSTLEKIRKVVVIIPEKYADLDFKKFESIKARYPKLYKQILDHIETEWEPTIALIEQGMREGVIRQLPIPVLKTIIEASMERFLEGELDRTSGMDYIKALDWMMTILLEGITSEVV</sequence>
<evidence type="ECO:0000313" key="4">
    <source>
        <dbReference type="EMBL" id="MBM7562435.1"/>
    </source>
</evidence>
<dbReference type="PROSITE" id="PS50977">
    <property type="entry name" value="HTH_TETR_2"/>
    <property type="match status" value="1"/>
</dbReference>
<dbReference type="PRINTS" id="PR00455">
    <property type="entry name" value="HTHTETR"/>
</dbReference>